<evidence type="ECO:0000256" key="1">
    <source>
        <dbReference type="SAM" id="MobiDB-lite"/>
    </source>
</evidence>
<feature type="compositionally biased region" description="Basic and acidic residues" evidence="1">
    <location>
        <begin position="16"/>
        <end position="29"/>
    </location>
</feature>
<organism evidence="2 3">
    <name type="scientific">Ectocarpus siliculosus</name>
    <name type="common">Brown alga</name>
    <name type="synonym">Conferva siliculosa</name>
    <dbReference type="NCBI Taxonomy" id="2880"/>
    <lineage>
        <taxon>Eukaryota</taxon>
        <taxon>Sar</taxon>
        <taxon>Stramenopiles</taxon>
        <taxon>Ochrophyta</taxon>
        <taxon>PX clade</taxon>
        <taxon>Phaeophyceae</taxon>
        <taxon>Ectocarpales</taxon>
        <taxon>Ectocarpaceae</taxon>
        <taxon>Ectocarpus</taxon>
    </lineage>
</organism>
<reference evidence="2 3" key="1">
    <citation type="journal article" date="2010" name="Nature">
        <title>The Ectocarpus genome and the independent evolution of multicellularity in brown algae.</title>
        <authorList>
            <person name="Cock J.M."/>
            <person name="Sterck L."/>
            <person name="Rouze P."/>
            <person name="Scornet D."/>
            <person name="Allen A.E."/>
            <person name="Amoutzias G."/>
            <person name="Anthouard V."/>
            <person name="Artiguenave F."/>
            <person name="Aury J.M."/>
            <person name="Badger J.H."/>
            <person name="Beszteri B."/>
            <person name="Billiau K."/>
            <person name="Bonnet E."/>
            <person name="Bothwell J.H."/>
            <person name="Bowler C."/>
            <person name="Boyen C."/>
            <person name="Brownlee C."/>
            <person name="Carrano C.J."/>
            <person name="Charrier B."/>
            <person name="Cho G.Y."/>
            <person name="Coelho S.M."/>
            <person name="Collen J."/>
            <person name="Corre E."/>
            <person name="Da Silva C."/>
            <person name="Delage L."/>
            <person name="Delaroque N."/>
            <person name="Dittami S.M."/>
            <person name="Doulbeau S."/>
            <person name="Elias M."/>
            <person name="Farnham G."/>
            <person name="Gachon C.M."/>
            <person name="Gschloessl B."/>
            <person name="Heesch S."/>
            <person name="Jabbari K."/>
            <person name="Jubin C."/>
            <person name="Kawai H."/>
            <person name="Kimura K."/>
            <person name="Kloareg B."/>
            <person name="Kupper F.C."/>
            <person name="Lang D."/>
            <person name="Le Bail A."/>
            <person name="Leblanc C."/>
            <person name="Lerouge P."/>
            <person name="Lohr M."/>
            <person name="Lopez P.J."/>
            <person name="Martens C."/>
            <person name="Maumus F."/>
            <person name="Michel G."/>
            <person name="Miranda-Saavedra D."/>
            <person name="Morales J."/>
            <person name="Moreau H."/>
            <person name="Motomura T."/>
            <person name="Nagasato C."/>
            <person name="Napoli C.A."/>
            <person name="Nelson D.R."/>
            <person name="Nyvall-Collen P."/>
            <person name="Peters A.F."/>
            <person name="Pommier C."/>
            <person name="Potin P."/>
            <person name="Poulain J."/>
            <person name="Quesneville H."/>
            <person name="Read B."/>
            <person name="Rensing S.A."/>
            <person name="Ritter A."/>
            <person name="Rousvoal S."/>
            <person name="Samanta M."/>
            <person name="Samson G."/>
            <person name="Schroeder D.C."/>
            <person name="Segurens B."/>
            <person name="Strittmatter M."/>
            <person name="Tonon T."/>
            <person name="Tregear J.W."/>
            <person name="Valentin K."/>
            <person name="von Dassow P."/>
            <person name="Yamagishi T."/>
            <person name="Van de Peer Y."/>
            <person name="Wincker P."/>
        </authorList>
    </citation>
    <scope>NUCLEOTIDE SEQUENCE [LARGE SCALE GENOMIC DNA]</scope>
    <source>
        <strain evidence="3">Ec32 / CCAP1310/4</strain>
    </source>
</reference>
<feature type="region of interest" description="Disordered" evidence="1">
    <location>
        <begin position="134"/>
        <end position="181"/>
    </location>
</feature>
<feature type="region of interest" description="Disordered" evidence="1">
    <location>
        <begin position="260"/>
        <end position="280"/>
    </location>
</feature>
<dbReference type="OrthoDB" id="10465256at2759"/>
<dbReference type="Proteomes" id="UP000002630">
    <property type="component" value="Linkage Group LG26"/>
</dbReference>
<keyword evidence="3" id="KW-1185">Reference proteome</keyword>
<proteinExistence type="predicted"/>
<name>D8LRJ5_ECTSI</name>
<evidence type="ECO:0000313" key="3">
    <source>
        <dbReference type="Proteomes" id="UP000002630"/>
    </source>
</evidence>
<dbReference type="EMBL" id="FN648916">
    <property type="protein sequence ID" value="CBN77756.1"/>
    <property type="molecule type" value="Genomic_DNA"/>
</dbReference>
<evidence type="ECO:0000313" key="2">
    <source>
        <dbReference type="EMBL" id="CBN77756.1"/>
    </source>
</evidence>
<dbReference type="AlphaFoldDB" id="D8LRJ5"/>
<gene>
    <name evidence="2" type="ORF">Esi_0069_0005</name>
</gene>
<feature type="compositionally biased region" description="Low complexity" evidence="1">
    <location>
        <begin position="137"/>
        <end position="149"/>
    </location>
</feature>
<sequence>MLGLEDGSRGMVQPREYTRGYDDADFDTRPRRRRSRDGIDAEPVPTGWDTAQWFSGAQEANQGGLYEWARSFYNTLFWYGGASSEDEDELPAMNFQDLLERFDLPAGEQSSTRPRPIVPPEDLAAEQDFLWQPSGREATGGATAAAEGTNRSRSKDRGSTVSGGATRSTRRRARREREERDLDWENVGRAEREMRAAGGRGRREGRDDGDVVAIGQLRRKQRQLAEREHKCEVDLEKVRDRLDVVDATVELWMRRSAGMLSRGGSETDTDVLQTMRRDHV</sequence>
<accession>D8LRJ5</accession>
<protein>
    <submittedName>
        <fullName evidence="2">Uncharacterized protein</fullName>
    </submittedName>
</protein>
<feature type="region of interest" description="Disordered" evidence="1">
    <location>
        <begin position="1"/>
        <end position="47"/>
    </location>
</feature>
<dbReference type="EMBL" id="FN649751">
    <property type="protein sequence ID" value="CBN77756.1"/>
    <property type="molecule type" value="Genomic_DNA"/>
</dbReference>
<dbReference type="InParanoid" id="D8LRJ5"/>